<evidence type="ECO:0000256" key="1">
    <source>
        <dbReference type="SAM" id="MobiDB-lite"/>
    </source>
</evidence>
<evidence type="ECO:0000313" key="3">
    <source>
        <dbReference type="Proteomes" id="UP001057134"/>
    </source>
</evidence>
<sequence>MIISEVSQGKKAPYSVMGTVLTVGTVTIDLQERQQSIQNVINICLDNQLQTMGVGLGAWYVATVIIPPRQRQLIPTGELDEEENEVMTEIELPLDMNRVELRLWGLPEEYDPENAEEEDADEQTENETDDEVSK</sequence>
<dbReference type="RefSeq" id="WP_249865367.1">
    <property type="nucleotide sequence ID" value="NZ_CP027059.1"/>
</dbReference>
<dbReference type="EMBL" id="CP027059">
    <property type="protein sequence ID" value="UQZ83337.1"/>
    <property type="molecule type" value="Genomic_DNA"/>
</dbReference>
<reference evidence="2" key="1">
    <citation type="submission" date="2018-02" db="EMBL/GenBank/DDBJ databases">
        <authorList>
            <person name="Kim S.-K."/>
            <person name="Jung H.-I."/>
            <person name="Lee S.-W."/>
        </authorList>
    </citation>
    <scope>NUCLEOTIDE SEQUENCE</scope>
    <source>
        <strain evidence="2">SK3146</strain>
    </source>
</reference>
<name>A0ABY4RLF0_9BACL</name>
<gene>
    <name evidence="2" type="ORF">SK3146_02524</name>
</gene>
<protein>
    <recommendedName>
        <fullName evidence="4">AAA family ATPase</fullName>
    </recommendedName>
</protein>
<feature type="compositionally biased region" description="Acidic residues" evidence="1">
    <location>
        <begin position="108"/>
        <end position="134"/>
    </location>
</feature>
<proteinExistence type="predicted"/>
<reference evidence="2" key="2">
    <citation type="journal article" date="2021" name="J Anim Sci Technol">
        <title>Complete genome sequence of Paenibacillus konkukensis sp. nov. SK3146 as a potential probiotic strain.</title>
        <authorList>
            <person name="Jung H.I."/>
            <person name="Park S."/>
            <person name="Niu K.M."/>
            <person name="Lee S.W."/>
            <person name="Kothari D."/>
            <person name="Yi K.J."/>
            <person name="Kim S.K."/>
        </authorList>
    </citation>
    <scope>NUCLEOTIDE SEQUENCE</scope>
    <source>
        <strain evidence="2">SK3146</strain>
    </source>
</reference>
<organism evidence="2 3">
    <name type="scientific">Paenibacillus konkukensis</name>
    <dbReference type="NCBI Taxonomy" id="2020716"/>
    <lineage>
        <taxon>Bacteria</taxon>
        <taxon>Bacillati</taxon>
        <taxon>Bacillota</taxon>
        <taxon>Bacilli</taxon>
        <taxon>Bacillales</taxon>
        <taxon>Paenibacillaceae</taxon>
        <taxon>Paenibacillus</taxon>
    </lineage>
</organism>
<dbReference type="Proteomes" id="UP001057134">
    <property type="component" value="Chromosome"/>
</dbReference>
<evidence type="ECO:0000313" key="2">
    <source>
        <dbReference type="EMBL" id="UQZ83337.1"/>
    </source>
</evidence>
<accession>A0ABY4RLF0</accession>
<feature type="region of interest" description="Disordered" evidence="1">
    <location>
        <begin position="105"/>
        <end position="134"/>
    </location>
</feature>
<keyword evidence="3" id="KW-1185">Reference proteome</keyword>
<evidence type="ECO:0008006" key="4">
    <source>
        <dbReference type="Google" id="ProtNLM"/>
    </source>
</evidence>